<evidence type="ECO:0000256" key="1">
    <source>
        <dbReference type="SAM" id="SignalP"/>
    </source>
</evidence>
<dbReference type="Proteomes" id="UP000054978">
    <property type="component" value="Unassembled WGS sequence"/>
</dbReference>
<dbReference type="PANTHER" id="PTHR43698:SF1">
    <property type="entry name" value="BLL4564 PROTEIN"/>
    <property type="match status" value="1"/>
</dbReference>
<dbReference type="InterPro" id="IPR013096">
    <property type="entry name" value="Cupin_2"/>
</dbReference>
<dbReference type="PANTHER" id="PTHR43698">
    <property type="entry name" value="RIBD C-TERMINAL DOMAIN CONTAINING PROTEIN"/>
    <property type="match status" value="1"/>
</dbReference>
<proteinExistence type="predicted"/>
<dbReference type="SUPFAM" id="SSF51182">
    <property type="entry name" value="RmlC-like cupins"/>
    <property type="match status" value="1"/>
</dbReference>
<comment type="caution">
    <text evidence="3">The sequence shown here is derived from an EMBL/GenBank/DDBJ whole genome shotgun (WGS) entry which is preliminary data.</text>
</comment>
<evidence type="ECO:0000313" key="4">
    <source>
        <dbReference type="Proteomes" id="UP000054978"/>
    </source>
</evidence>
<dbReference type="STRING" id="1777144.AWB83_01891"/>
<dbReference type="AlphaFoldDB" id="A0A158AIX9"/>
<dbReference type="CDD" id="cd02233">
    <property type="entry name" value="cupin_HNL-like"/>
    <property type="match status" value="1"/>
</dbReference>
<dbReference type="Pfam" id="PF07883">
    <property type="entry name" value="Cupin_2"/>
    <property type="match status" value="1"/>
</dbReference>
<feature type="signal peptide" evidence="1">
    <location>
        <begin position="1"/>
        <end position="22"/>
    </location>
</feature>
<keyword evidence="4" id="KW-1185">Reference proteome</keyword>
<evidence type="ECO:0000259" key="2">
    <source>
        <dbReference type="Pfam" id="PF07883"/>
    </source>
</evidence>
<keyword evidence="1" id="KW-0732">Signal</keyword>
<dbReference type="Gene3D" id="2.60.120.10">
    <property type="entry name" value="Jelly Rolls"/>
    <property type="match status" value="1"/>
</dbReference>
<dbReference type="InterPro" id="IPR014710">
    <property type="entry name" value="RmlC-like_jellyroll"/>
</dbReference>
<reference evidence="3" key="1">
    <citation type="submission" date="2016-01" db="EMBL/GenBank/DDBJ databases">
        <authorList>
            <person name="Peeters C."/>
        </authorList>
    </citation>
    <scope>NUCLEOTIDE SEQUENCE [LARGE SCALE GENOMIC DNA]</scope>
    <source>
        <strain evidence="3">LMG 29326</strain>
    </source>
</reference>
<name>A0A158AIX9_9BURK</name>
<accession>A0A158AIX9</accession>
<feature type="domain" description="Cupin type-2" evidence="2">
    <location>
        <begin position="76"/>
        <end position="143"/>
    </location>
</feature>
<dbReference type="InterPro" id="IPR011051">
    <property type="entry name" value="RmlC_Cupin_sf"/>
</dbReference>
<organism evidence="3 4">
    <name type="scientific">Caballeronia ptereochthonis</name>
    <dbReference type="NCBI Taxonomy" id="1777144"/>
    <lineage>
        <taxon>Bacteria</taxon>
        <taxon>Pseudomonadati</taxon>
        <taxon>Pseudomonadota</taxon>
        <taxon>Betaproteobacteria</taxon>
        <taxon>Burkholderiales</taxon>
        <taxon>Burkholderiaceae</taxon>
        <taxon>Caballeronia</taxon>
    </lineage>
</organism>
<dbReference type="RefSeq" id="WP_087044610.1">
    <property type="nucleotide sequence ID" value="NZ_FCOB02000007.1"/>
</dbReference>
<evidence type="ECO:0000313" key="3">
    <source>
        <dbReference type="EMBL" id="SAK57576.1"/>
    </source>
</evidence>
<protein>
    <submittedName>
        <fullName evidence="3">Cupin 2 domain-containing protein</fullName>
    </submittedName>
</protein>
<dbReference type="InterPro" id="IPR047263">
    <property type="entry name" value="HNL-like_cupin"/>
</dbReference>
<dbReference type="EMBL" id="FCOB02000007">
    <property type="protein sequence ID" value="SAK57576.1"/>
    <property type="molecule type" value="Genomic_DNA"/>
</dbReference>
<sequence>MNKTLDVVAACIAMLPVVMAGAAQPVPVEASPAASQQLTPAGAQASAAGPAGYFTGRVRVDPLSPANDTINVSSAYVTFEPGARSSWHTHPKGQFLVVTSGVGLTQEWGRPVEVIRPGDVVWCPPGIKHWHGAAANTAMTHLAITGTVDGKNVNWMEKVTDAQYDARHDVSSHD</sequence>
<dbReference type="OrthoDB" id="9802489at2"/>
<gene>
    <name evidence="3" type="ORF">AWB83_01891</name>
</gene>
<feature type="chain" id="PRO_5007620632" evidence="1">
    <location>
        <begin position="23"/>
        <end position="174"/>
    </location>
</feature>